<evidence type="ECO:0000256" key="7">
    <source>
        <dbReference type="ARBA" id="ARBA00023002"/>
    </source>
</evidence>
<keyword evidence="5" id="KW-0274">FAD</keyword>
<dbReference type="SUPFAM" id="SSF50494">
    <property type="entry name" value="Trypsin-like serine proteases"/>
    <property type="match status" value="1"/>
</dbReference>
<dbReference type="PANTHER" id="PTHR43884:SF9">
    <property type="entry name" value="COMPLEX I ASSEMBLY FACTOR ACAD9, MITOCHONDRIAL"/>
    <property type="match status" value="1"/>
</dbReference>
<dbReference type="GO" id="GO:0006631">
    <property type="term" value="P:fatty acid metabolic process"/>
    <property type="evidence" value="ECO:0007669"/>
    <property type="project" value="UniProtKB-ARBA"/>
</dbReference>
<dbReference type="Gene3D" id="1.20.140.10">
    <property type="entry name" value="Butyryl-CoA Dehydrogenase, subunit A, domain 3"/>
    <property type="match status" value="2"/>
</dbReference>
<evidence type="ECO:0000256" key="4">
    <source>
        <dbReference type="ARBA" id="ARBA00022630"/>
    </source>
</evidence>
<dbReference type="EMBL" id="CALOZG010000051">
    <property type="protein sequence ID" value="CAH4035979.1"/>
    <property type="molecule type" value="Genomic_DNA"/>
</dbReference>
<dbReference type="Gene3D" id="2.40.110.10">
    <property type="entry name" value="Butyryl-CoA Dehydrogenase, subunit A, domain 2"/>
    <property type="match status" value="1"/>
</dbReference>
<keyword evidence="4" id="KW-0285">Flavoprotein</keyword>
<dbReference type="Pfam" id="PF21343">
    <property type="entry name" value="ACAD9-ACADV_C"/>
    <property type="match status" value="1"/>
</dbReference>
<evidence type="ECO:0000256" key="8">
    <source>
        <dbReference type="ARBA" id="ARBA00023128"/>
    </source>
</evidence>
<feature type="domain" description="ACAD9/ACADV-like C-terminal" evidence="10">
    <location>
        <begin position="470"/>
        <end position="572"/>
    </location>
</feature>
<dbReference type="GO" id="GO:0005739">
    <property type="term" value="C:mitochondrion"/>
    <property type="evidence" value="ECO:0007669"/>
    <property type="project" value="UniProtKB-SubCell"/>
</dbReference>
<dbReference type="InterPro" id="IPR037069">
    <property type="entry name" value="AcylCoA_DH/ox_N_sf"/>
</dbReference>
<evidence type="ECO:0000256" key="5">
    <source>
        <dbReference type="ARBA" id="ARBA00022827"/>
    </source>
</evidence>
<dbReference type="SUPFAM" id="SSF56645">
    <property type="entry name" value="Acyl-CoA dehydrogenase NM domain-like"/>
    <property type="match status" value="1"/>
</dbReference>
<evidence type="ECO:0000313" key="11">
    <source>
        <dbReference type="EMBL" id="CAH4035979.1"/>
    </source>
</evidence>
<evidence type="ECO:0000259" key="10">
    <source>
        <dbReference type="Pfam" id="PF21343"/>
    </source>
</evidence>
<dbReference type="InterPro" id="IPR036250">
    <property type="entry name" value="AcylCo_DH-like_C"/>
</dbReference>
<keyword evidence="7" id="KW-0560">Oxidoreductase</keyword>
<protein>
    <submittedName>
        <fullName evidence="11">Uncharacterized protein</fullName>
    </submittedName>
</protein>
<evidence type="ECO:0000256" key="3">
    <source>
        <dbReference type="ARBA" id="ARBA00009347"/>
    </source>
</evidence>
<dbReference type="SUPFAM" id="SSF47203">
    <property type="entry name" value="Acyl-CoA dehydrogenase C-terminal domain-like"/>
    <property type="match status" value="1"/>
</dbReference>
<dbReference type="GO" id="GO:0003995">
    <property type="term" value="F:acyl-CoA dehydrogenase activity"/>
    <property type="evidence" value="ECO:0007669"/>
    <property type="project" value="TreeGrafter"/>
</dbReference>
<keyword evidence="8" id="KW-0496">Mitochondrion</keyword>
<name>A0A9P0TUW9_PIEBR</name>
<organism evidence="11 12">
    <name type="scientific">Pieris brassicae</name>
    <name type="common">White butterfly</name>
    <name type="synonym">Large white butterfly</name>
    <dbReference type="NCBI Taxonomy" id="7116"/>
    <lineage>
        <taxon>Eukaryota</taxon>
        <taxon>Metazoa</taxon>
        <taxon>Ecdysozoa</taxon>
        <taxon>Arthropoda</taxon>
        <taxon>Hexapoda</taxon>
        <taxon>Insecta</taxon>
        <taxon>Pterygota</taxon>
        <taxon>Neoptera</taxon>
        <taxon>Endopterygota</taxon>
        <taxon>Lepidoptera</taxon>
        <taxon>Glossata</taxon>
        <taxon>Ditrysia</taxon>
        <taxon>Papilionoidea</taxon>
        <taxon>Pieridae</taxon>
        <taxon>Pierinae</taxon>
        <taxon>Pieris</taxon>
    </lineage>
</organism>
<evidence type="ECO:0000256" key="1">
    <source>
        <dbReference type="ARBA" id="ARBA00001974"/>
    </source>
</evidence>
<comment type="similarity">
    <text evidence="3">Belongs to the acyl-CoA dehydrogenase family.</text>
</comment>
<dbReference type="InterPro" id="IPR009100">
    <property type="entry name" value="AcylCoA_DH/oxidase_NM_dom_sf"/>
</dbReference>
<dbReference type="InterPro" id="IPR049448">
    <property type="entry name" value="ACAD9/ACADV-like_C"/>
</dbReference>
<dbReference type="InterPro" id="IPR009003">
    <property type="entry name" value="Peptidase_S1_PA"/>
</dbReference>
<sequence length="953" mass="109574">MVLIISNSELILRSSQEGAINSDTVEATQPKVQEEKFDFEDLKVFERTERRSAKIEPFMKEVFVSKFNRDLLAFPEILTKEEDVALENRIAFLKKSFSNANSTKEERKNTLRRASMYAATVNLTKNGLAANYTELIRYLEIIGADLELGQAISEHWVGVTALSQGLSADDYTDIIDEIVSGDDTISICIKERMSDRLAQPDFRTTAEIDEKGVWRINGEKIQMNKTGYILVLAITEGTTLKAFLVRPGAEGISYKDNFITFSNTPVLELNIANEAILSQTLGTNRLHTATLCRTSLQQATQACIEYIRPRFINGKPLSELSTIRSTIGEAVLYIYAIESAEYFTAGLLDGFMEPDAELEMAMCRNFISHHGQRVLLKLLAIPGVEKQKDCLRLLENMRSLTLRGENVEEVNMFIALHGLHHATKTMADEIKKIRNPFFNPTFVFQKIISNRHQEKDDPKLDLYLSEHLHPSLKPPSESLEYCVKRMRFVTEAIMSRHGLEVAIAYTELNRFAEAATEILVCSAVLARASRSYCIGLRNAENEMKLAACYVEMSKARVKTLLSEIIDGEYLNLDHFRVQFGRKYLDTNENLTEKPTARVFCDALQRSSPLLLLVLSMHMNGADAFWDVGTSTPFPLRLDKLGRTSFFRWQKAESTYMAFSKPILDWNDEYNRFRLRVVAGISIDMTPLSTAAILNNRILLTSANFLMPHIHRQTDLRIWALGKTGYYNTPYRYRVWRVWRLFSASANPEHQHGPRGEHTPRHDVAIIFTRDQMFVFWKPSNAEQYPYQAWLIYPHWSIINTKTDNDKLLFAGSGYEYMEHVRENYKIFFALPNEEDIVDCSKYIPKFWGKFICFKNVMRFSGVQNGGPLLLGSHLLGVGCFEIRVNEDRILVFTDLRYYVHIIRQVAELKAHQYYEYAYPQWGIYYGYFGSIYGNSPRIPEIYTPWWVRIDHLG</sequence>
<comment type="caution">
    <text evidence="11">The sequence shown here is derived from an EMBL/GenBank/DDBJ whole genome shotgun (WGS) entry which is preliminary data.</text>
</comment>
<dbReference type="InterPro" id="IPR009075">
    <property type="entry name" value="AcylCo_DH/oxidase_C"/>
</dbReference>
<feature type="domain" description="Acyl-CoA dehydrogenase/oxidase C-terminal" evidence="9">
    <location>
        <begin position="278"/>
        <end position="383"/>
    </location>
</feature>
<reference evidence="11" key="1">
    <citation type="submission" date="2022-05" db="EMBL/GenBank/DDBJ databases">
        <authorList>
            <person name="Okamura Y."/>
        </authorList>
    </citation>
    <scope>NUCLEOTIDE SEQUENCE</scope>
</reference>
<evidence type="ECO:0000313" key="12">
    <source>
        <dbReference type="Proteomes" id="UP001152562"/>
    </source>
</evidence>
<evidence type="ECO:0000256" key="6">
    <source>
        <dbReference type="ARBA" id="ARBA00022946"/>
    </source>
</evidence>
<gene>
    <name evidence="11" type="ORF">PIBRA_LOCUS11882</name>
</gene>
<accession>A0A9P0TUW9</accession>
<dbReference type="Gene3D" id="1.10.540.10">
    <property type="entry name" value="Acyl-CoA dehydrogenase/oxidase, N-terminal domain"/>
    <property type="match status" value="1"/>
</dbReference>
<evidence type="ECO:0000256" key="2">
    <source>
        <dbReference type="ARBA" id="ARBA00004173"/>
    </source>
</evidence>
<keyword evidence="12" id="KW-1185">Reference proteome</keyword>
<dbReference type="Pfam" id="PF00441">
    <property type="entry name" value="Acyl-CoA_dh_1"/>
    <property type="match status" value="1"/>
</dbReference>
<proteinExistence type="inferred from homology"/>
<dbReference type="Proteomes" id="UP001152562">
    <property type="component" value="Unassembled WGS sequence"/>
</dbReference>
<dbReference type="AlphaFoldDB" id="A0A9P0TUW9"/>
<comment type="cofactor">
    <cofactor evidence="1">
        <name>FAD</name>
        <dbReference type="ChEBI" id="CHEBI:57692"/>
    </cofactor>
</comment>
<keyword evidence="6" id="KW-0809">Transit peptide</keyword>
<dbReference type="InterPro" id="IPR046373">
    <property type="entry name" value="Acyl-CoA_Oxase/DH_mid-dom_sf"/>
</dbReference>
<dbReference type="GO" id="GO:0050660">
    <property type="term" value="F:flavin adenine dinucleotide binding"/>
    <property type="evidence" value="ECO:0007669"/>
    <property type="project" value="InterPro"/>
</dbReference>
<evidence type="ECO:0000259" key="9">
    <source>
        <dbReference type="Pfam" id="PF00441"/>
    </source>
</evidence>
<comment type="subcellular location">
    <subcellularLocation>
        <location evidence="2">Mitochondrion</location>
    </subcellularLocation>
</comment>
<dbReference type="PANTHER" id="PTHR43884">
    <property type="entry name" value="ACYL-COA DEHYDROGENASE"/>
    <property type="match status" value="1"/>
</dbReference>